<gene>
    <name evidence="2" type="ORF">TSPGSL018_28180</name>
</gene>
<feature type="non-terminal residue" evidence="2">
    <location>
        <position position="1"/>
    </location>
</feature>
<proteinExistence type="predicted"/>
<dbReference type="EMBL" id="GBEZ01026494">
    <property type="protein sequence ID" value="JAC60723.1"/>
    <property type="molecule type" value="Transcribed_RNA"/>
</dbReference>
<organism evidence="2">
    <name type="scientific">Tetraselmis sp. GSL018</name>
    <dbReference type="NCBI Taxonomy" id="582737"/>
    <lineage>
        <taxon>Eukaryota</taxon>
        <taxon>Viridiplantae</taxon>
        <taxon>Chlorophyta</taxon>
        <taxon>core chlorophytes</taxon>
        <taxon>Chlorodendrophyceae</taxon>
        <taxon>Chlorodendrales</taxon>
        <taxon>Chlorodendraceae</taxon>
        <taxon>Tetraselmis</taxon>
    </lineage>
</organism>
<sequence length="230" mass="24180">LSIFPWGALIEGKGRKDQGAGDGRGGEWVFRGPGRRGGGACKGSPRAAGRTLAGRGGKEKPGEGIAAGRGGGSGYPCPAAIQARARGGNKHARDLRPLPQCCRPGPFVPVLPLPLSFPKALTCPSSLCLSRLILLPFLSLGPPNSKTFTGGCQVKLGEVAAQPPAFNLKQKHWDPEQKASRCKEIFLRQMERATGAARRQLSVPGVGKMNEQVALQPPIEQKHPSSACLP</sequence>
<name>A0A061QLY0_9CHLO</name>
<feature type="region of interest" description="Disordered" evidence="1">
    <location>
        <begin position="12"/>
        <end position="70"/>
    </location>
</feature>
<accession>A0A061QLY0</accession>
<evidence type="ECO:0000313" key="2">
    <source>
        <dbReference type="EMBL" id="JAC60723.1"/>
    </source>
</evidence>
<evidence type="ECO:0000256" key="1">
    <source>
        <dbReference type="SAM" id="MobiDB-lite"/>
    </source>
</evidence>
<dbReference type="AlphaFoldDB" id="A0A061QLY0"/>
<protein>
    <submittedName>
        <fullName evidence="2">Uncharacterized protein</fullName>
    </submittedName>
</protein>
<reference evidence="2" key="1">
    <citation type="submission" date="2014-05" db="EMBL/GenBank/DDBJ databases">
        <title>The transcriptome of the halophilic microalga Tetraselmis sp. GSL018 isolated from the Great Salt Lake, Utah.</title>
        <authorList>
            <person name="Jinkerson R.E."/>
            <person name="D'Adamo S."/>
            <person name="Posewitz M.C."/>
        </authorList>
    </citation>
    <scope>NUCLEOTIDE SEQUENCE</scope>
    <source>
        <strain evidence="2">GSL018</strain>
    </source>
</reference>